<keyword evidence="3" id="KW-1185">Reference proteome</keyword>
<dbReference type="AlphaFoldDB" id="A0A8S9SVC6"/>
<keyword evidence="1" id="KW-0472">Membrane</keyword>
<proteinExistence type="predicted"/>
<dbReference type="RefSeq" id="WP_162002335.1">
    <property type="nucleotide sequence ID" value="NZ_JHEG04000001.1"/>
</dbReference>
<evidence type="ECO:0000256" key="1">
    <source>
        <dbReference type="SAM" id="Phobius"/>
    </source>
</evidence>
<feature type="transmembrane region" description="Helical" evidence="1">
    <location>
        <begin position="48"/>
        <end position="68"/>
    </location>
</feature>
<organism evidence="2 3">
    <name type="scientific">Tolypothrix bouteillei VB521301</name>
    <dbReference type="NCBI Taxonomy" id="1479485"/>
    <lineage>
        <taxon>Bacteria</taxon>
        <taxon>Bacillati</taxon>
        <taxon>Cyanobacteriota</taxon>
        <taxon>Cyanophyceae</taxon>
        <taxon>Nostocales</taxon>
        <taxon>Tolypothrichaceae</taxon>
        <taxon>Tolypothrix</taxon>
    </lineage>
</organism>
<gene>
    <name evidence="2" type="ORF">DA73_0400002345</name>
</gene>
<evidence type="ECO:0000313" key="3">
    <source>
        <dbReference type="Proteomes" id="UP000029738"/>
    </source>
</evidence>
<sequence>MGNEDNRLKPVASRFIPWLKTQGFSRSHYVLIGLPDRLDFTLFGSTRVFIFVWEGVFISVLSGALRTSQKRTQLNLRKLQVSEAKFRRLVDSNIIGVIFLESPLKCCEVYTGRWVRRSSTSRRAW</sequence>
<dbReference type="EMBL" id="JHEG04000001">
    <property type="protein sequence ID" value="KAF3884441.1"/>
    <property type="molecule type" value="Genomic_DNA"/>
</dbReference>
<keyword evidence="1" id="KW-0812">Transmembrane</keyword>
<evidence type="ECO:0000313" key="2">
    <source>
        <dbReference type="EMBL" id="KAF3884441.1"/>
    </source>
</evidence>
<reference evidence="2" key="2">
    <citation type="submission" date="2019-11" db="EMBL/GenBank/DDBJ databases">
        <title>Improved Assembly of Tolypothrix boutellei genome.</title>
        <authorList>
            <person name="Sarangi A.N."/>
            <person name="Mukherjee M."/>
            <person name="Ghosh S."/>
            <person name="Singh D."/>
            <person name="Das A."/>
            <person name="Kant S."/>
            <person name="Prusty A."/>
            <person name="Tripathy S."/>
        </authorList>
    </citation>
    <scope>NUCLEOTIDE SEQUENCE</scope>
    <source>
        <strain evidence="2">VB521301</strain>
    </source>
</reference>
<accession>A0A8S9SVC6</accession>
<name>A0A8S9SVC6_9CYAN</name>
<protein>
    <submittedName>
        <fullName evidence="2">Uncharacterized protein</fullName>
    </submittedName>
</protein>
<reference evidence="2" key="1">
    <citation type="journal article" date="2015" name="Genome Announc.">
        <title>Draft Genome Sequence of Tolypothrix boutellei Strain VB521301.</title>
        <authorList>
            <person name="Chandrababunaidu M.M."/>
            <person name="Singh D."/>
            <person name="Sen D."/>
            <person name="Bhan S."/>
            <person name="Das S."/>
            <person name="Gupta A."/>
            <person name="Adhikary S.P."/>
            <person name="Tripathy S."/>
        </authorList>
    </citation>
    <scope>NUCLEOTIDE SEQUENCE</scope>
    <source>
        <strain evidence="2">VB521301</strain>
    </source>
</reference>
<dbReference type="Proteomes" id="UP000029738">
    <property type="component" value="Unassembled WGS sequence"/>
</dbReference>
<keyword evidence="1" id="KW-1133">Transmembrane helix</keyword>
<comment type="caution">
    <text evidence="2">The sequence shown here is derived from an EMBL/GenBank/DDBJ whole genome shotgun (WGS) entry which is preliminary data.</text>
</comment>